<evidence type="ECO:0000313" key="2">
    <source>
        <dbReference type="Ensembl" id="ENSFCTP00005040786.1"/>
    </source>
</evidence>
<sequence>MARDRSFAWKLRIRSMDKDCSAGRRTRADPSAPVRPATNLNLLAPEVSRLRGGRTSPLSRELKSRAKRQGGSGRRARFRGRVRWRAGEIVNDAAGELMTVFRCFRSPFLSLGSLVGLPASLGARCASSGVAERQESRGRARALLSPAAEGVASSWCDFPRIPAGTMFVTALLLRNRIPGSQWIGKHRRPRAVSFHAKQNMIRRLEIEAENHYWLSMPYLTAEQEYGHAAGRRAAAFEAIKAASVSKFPPHRFVVDQLDHLNVTKKWS</sequence>
<dbReference type="GeneTree" id="ENSGT00390000008171"/>
<reference evidence="2" key="2">
    <citation type="submission" date="2025-08" db="UniProtKB">
        <authorList>
            <consortium name="Ensembl"/>
        </authorList>
    </citation>
    <scope>IDENTIFICATION</scope>
    <source>
        <strain evidence="2">breed Abyssinian</strain>
    </source>
</reference>
<keyword evidence="3" id="KW-1185">Reference proteome</keyword>
<proteinExistence type="predicted"/>
<protein>
    <submittedName>
        <fullName evidence="2">Mitochondrial ribosomal protein L57</fullName>
    </submittedName>
</protein>
<dbReference type="Pfam" id="PF14978">
    <property type="entry name" value="MRP-63"/>
    <property type="match status" value="1"/>
</dbReference>
<dbReference type="Ensembl" id="ENSFCTT00005055365.1">
    <property type="protein sequence ID" value="ENSFCTP00005040786.1"/>
    <property type="gene ID" value="ENSFCTG00005019221.1"/>
</dbReference>
<dbReference type="InterPro" id="IPR016576">
    <property type="entry name" value="Ribosomal_mL63"/>
</dbReference>
<evidence type="ECO:0000256" key="1">
    <source>
        <dbReference type="SAM" id="MobiDB-lite"/>
    </source>
</evidence>
<reference evidence="2 3" key="1">
    <citation type="submission" date="2021-02" db="EMBL/GenBank/DDBJ databases">
        <title>Safari Cat Assemblies.</title>
        <authorList>
            <person name="Bredemeyer K.R."/>
            <person name="Murphy W.J."/>
        </authorList>
    </citation>
    <scope>NUCLEOTIDE SEQUENCE [LARGE SCALE GENOMIC DNA]</scope>
</reference>
<reference evidence="2" key="3">
    <citation type="submission" date="2025-09" db="UniProtKB">
        <authorList>
            <consortium name="Ensembl"/>
        </authorList>
    </citation>
    <scope>IDENTIFICATION</scope>
    <source>
        <strain evidence="2">breed Abyssinian</strain>
    </source>
</reference>
<evidence type="ECO:0000313" key="3">
    <source>
        <dbReference type="Proteomes" id="UP000823872"/>
    </source>
</evidence>
<dbReference type="Proteomes" id="UP000823872">
    <property type="component" value="Chromosome A1"/>
</dbReference>
<accession>A0ABI7Z1Q2</accession>
<name>A0ABI7Z1Q2_FELCA</name>
<dbReference type="PANTHER" id="PTHR14520">
    <property type="entry name" value="MITOCHONDRIAL RIBOSOMAL PROTEIN 63"/>
    <property type="match status" value="1"/>
</dbReference>
<organism evidence="2 3">
    <name type="scientific">Felis catus</name>
    <name type="common">Cat</name>
    <name type="synonym">Felis silvestris catus</name>
    <dbReference type="NCBI Taxonomy" id="9685"/>
    <lineage>
        <taxon>Eukaryota</taxon>
        <taxon>Metazoa</taxon>
        <taxon>Chordata</taxon>
        <taxon>Craniata</taxon>
        <taxon>Vertebrata</taxon>
        <taxon>Euteleostomi</taxon>
        <taxon>Mammalia</taxon>
        <taxon>Eutheria</taxon>
        <taxon>Laurasiatheria</taxon>
        <taxon>Carnivora</taxon>
        <taxon>Feliformia</taxon>
        <taxon>Felidae</taxon>
        <taxon>Felinae</taxon>
        <taxon>Felis</taxon>
    </lineage>
</organism>
<dbReference type="PANTHER" id="PTHR14520:SF4">
    <property type="entry name" value="LARGE RIBOSOMAL SUBUNIT PROTEIN ML63"/>
    <property type="match status" value="1"/>
</dbReference>
<feature type="region of interest" description="Disordered" evidence="1">
    <location>
        <begin position="50"/>
        <end position="74"/>
    </location>
</feature>